<dbReference type="SMART" id="SM00360">
    <property type="entry name" value="RRM"/>
    <property type="match status" value="1"/>
</dbReference>
<feature type="compositionally biased region" description="Basic and acidic residues" evidence="3">
    <location>
        <begin position="143"/>
        <end position="158"/>
    </location>
</feature>
<evidence type="ECO:0000256" key="1">
    <source>
        <dbReference type="ARBA" id="ARBA00022884"/>
    </source>
</evidence>
<feature type="region of interest" description="Disordered" evidence="3">
    <location>
        <begin position="116"/>
        <end position="251"/>
    </location>
</feature>
<dbReference type="GO" id="GO:0000398">
    <property type="term" value="P:mRNA splicing, via spliceosome"/>
    <property type="evidence" value="ECO:0007669"/>
    <property type="project" value="TreeGrafter"/>
</dbReference>
<feature type="compositionally biased region" description="Polar residues" evidence="3">
    <location>
        <begin position="18"/>
        <end position="32"/>
    </location>
</feature>
<dbReference type="InterPro" id="IPR035979">
    <property type="entry name" value="RBD_domain_sf"/>
</dbReference>
<dbReference type="AlphaFoldDB" id="A0A8H7Q9G2"/>
<evidence type="ECO:0000313" key="5">
    <source>
        <dbReference type="EMBL" id="KAG2188298.1"/>
    </source>
</evidence>
<dbReference type="PANTHER" id="PTHR15481">
    <property type="entry name" value="RIBONUCLEIC ACID BINDING PROTEIN S1"/>
    <property type="match status" value="1"/>
</dbReference>
<sequence>MDRLREKKERLQQLKKQTNVSPDKSGQPQLSTFDMLATAMTRNDSANATSKKSKDSSPTVETSTMLSTTSANATTSFASDASQHMPSPESLNGESIAVKQLEVKNLGLAQHQKALSAGNLNADQRVLPSTGDTASIECGEVPNRPDYKPKDKGGRRESIDEEEVDEFGRVKRRRQHYSSADSRRGQHEESDNDSHNDSDDDRHPRRRRRSHSEDGRRQHSRTRGRYSSRSRSPRSRSRSRSHGNRHRDPYTAAARYIDTEFFPSKIYVGDLVGVNKDQLEDAFSAFGRIEDIKTVDGKDFAFITYDDTESALYAIKRMDGVKLGRYRIKVNRAKIPERNRVGFGNVPWKDEDGVVAQEESHRNPHASTVPPQQEMDPRAFGRGRQVL</sequence>
<dbReference type="PROSITE" id="PS50102">
    <property type="entry name" value="RRM"/>
    <property type="match status" value="1"/>
</dbReference>
<name>A0A8H7Q9G2_9FUNG</name>
<feature type="compositionally biased region" description="Low complexity" evidence="3">
    <location>
        <begin position="62"/>
        <end position="82"/>
    </location>
</feature>
<evidence type="ECO:0000313" key="6">
    <source>
        <dbReference type="Proteomes" id="UP000612746"/>
    </source>
</evidence>
<dbReference type="EMBL" id="JAEPRA010000002">
    <property type="protein sequence ID" value="KAG2188298.1"/>
    <property type="molecule type" value="Genomic_DNA"/>
</dbReference>
<feature type="region of interest" description="Disordered" evidence="3">
    <location>
        <begin position="354"/>
        <end position="387"/>
    </location>
</feature>
<protein>
    <recommendedName>
        <fullName evidence="4">RRM domain-containing protein</fullName>
    </recommendedName>
</protein>
<dbReference type="InterPro" id="IPR012677">
    <property type="entry name" value="Nucleotide-bd_a/b_plait_sf"/>
</dbReference>
<feature type="domain" description="RRM" evidence="4">
    <location>
        <begin position="264"/>
        <end position="335"/>
    </location>
</feature>
<evidence type="ECO:0000256" key="2">
    <source>
        <dbReference type="PROSITE-ProRule" id="PRU00176"/>
    </source>
</evidence>
<dbReference type="Gene3D" id="3.30.70.330">
    <property type="match status" value="1"/>
</dbReference>
<gene>
    <name evidence="5" type="ORF">INT44_001051</name>
</gene>
<feature type="non-terminal residue" evidence="5">
    <location>
        <position position="1"/>
    </location>
</feature>
<keyword evidence="1 2" id="KW-0694">RNA-binding</keyword>
<dbReference type="GO" id="GO:0005737">
    <property type="term" value="C:cytoplasm"/>
    <property type="evidence" value="ECO:0007669"/>
    <property type="project" value="TreeGrafter"/>
</dbReference>
<feature type="compositionally biased region" description="Basic and acidic residues" evidence="3">
    <location>
        <begin position="181"/>
        <end position="203"/>
    </location>
</feature>
<dbReference type="PANTHER" id="PTHR15481:SF5">
    <property type="entry name" value="SQUAMOUS CELL CARCINOMA ANTIGEN RECOGNIZED BY T-CELLS 3"/>
    <property type="match status" value="1"/>
</dbReference>
<dbReference type="SUPFAM" id="SSF54928">
    <property type="entry name" value="RNA-binding domain, RBD"/>
    <property type="match status" value="1"/>
</dbReference>
<dbReference type="Pfam" id="PF00076">
    <property type="entry name" value="RRM_1"/>
    <property type="match status" value="1"/>
</dbReference>
<comment type="caution">
    <text evidence="5">The sequence shown here is derived from an EMBL/GenBank/DDBJ whole genome shotgun (WGS) entry which is preliminary data.</text>
</comment>
<dbReference type="Proteomes" id="UP000612746">
    <property type="component" value="Unassembled WGS sequence"/>
</dbReference>
<feature type="compositionally biased region" description="Basic residues" evidence="3">
    <location>
        <begin position="218"/>
        <end position="245"/>
    </location>
</feature>
<organism evidence="5 6">
    <name type="scientific">Umbelopsis vinacea</name>
    <dbReference type="NCBI Taxonomy" id="44442"/>
    <lineage>
        <taxon>Eukaryota</taxon>
        <taxon>Fungi</taxon>
        <taxon>Fungi incertae sedis</taxon>
        <taxon>Mucoromycota</taxon>
        <taxon>Mucoromycotina</taxon>
        <taxon>Umbelopsidomycetes</taxon>
        <taxon>Umbelopsidales</taxon>
        <taxon>Umbelopsidaceae</taxon>
        <taxon>Umbelopsis</taxon>
    </lineage>
</organism>
<accession>A0A8H7Q9G2</accession>
<feature type="compositionally biased region" description="Polar residues" evidence="3">
    <location>
        <begin position="40"/>
        <end position="61"/>
    </location>
</feature>
<feature type="region of interest" description="Disordered" evidence="3">
    <location>
        <begin position="1"/>
        <end position="93"/>
    </location>
</feature>
<feature type="compositionally biased region" description="Basic and acidic residues" evidence="3">
    <location>
        <begin position="1"/>
        <end position="12"/>
    </location>
</feature>
<dbReference type="OrthoDB" id="446113at2759"/>
<proteinExistence type="predicted"/>
<dbReference type="GO" id="GO:0061574">
    <property type="term" value="C:ASAP complex"/>
    <property type="evidence" value="ECO:0007669"/>
    <property type="project" value="TreeGrafter"/>
</dbReference>
<dbReference type="CDD" id="cd00590">
    <property type="entry name" value="RRM_SF"/>
    <property type="match status" value="1"/>
</dbReference>
<keyword evidence="6" id="KW-1185">Reference proteome</keyword>
<dbReference type="GO" id="GO:0005654">
    <property type="term" value="C:nucleoplasm"/>
    <property type="evidence" value="ECO:0007669"/>
    <property type="project" value="TreeGrafter"/>
</dbReference>
<reference evidence="5" key="1">
    <citation type="submission" date="2020-12" db="EMBL/GenBank/DDBJ databases">
        <title>Metabolic potential, ecology and presence of endohyphal bacteria is reflected in genomic diversity of Mucoromycotina.</title>
        <authorList>
            <person name="Muszewska A."/>
            <person name="Okrasinska A."/>
            <person name="Steczkiewicz K."/>
            <person name="Drgas O."/>
            <person name="Orlowska M."/>
            <person name="Perlinska-Lenart U."/>
            <person name="Aleksandrzak-Piekarczyk T."/>
            <person name="Szatraj K."/>
            <person name="Zielenkiewicz U."/>
            <person name="Pilsyk S."/>
            <person name="Malc E."/>
            <person name="Mieczkowski P."/>
            <person name="Kruszewska J.S."/>
            <person name="Biernat P."/>
            <person name="Pawlowska J."/>
        </authorList>
    </citation>
    <scope>NUCLEOTIDE SEQUENCE</scope>
    <source>
        <strain evidence="5">WA0000051536</strain>
    </source>
</reference>
<evidence type="ECO:0000256" key="3">
    <source>
        <dbReference type="SAM" id="MobiDB-lite"/>
    </source>
</evidence>
<evidence type="ECO:0000259" key="4">
    <source>
        <dbReference type="PROSITE" id="PS50102"/>
    </source>
</evidence>
<dbReference type="GO" id="GO:0003723">
    <property type="term" value="F:RNA binding"/>
    <property type="evidence" value="ECO:0007669"/>
    <property type="project" value="UniProtKB-UniRule"/>
</dbReference>
<dbReference type="InterPro" id="IPR000504">
    <property type="entry name" value="RRM_dom"/>
</dbReference>